<evidence type="ECO:0000256" key="4">
    <source>
        <dbReference type="ARBA" id="ARBA00022533"/>
    </source>
</evidence>
<dbReference type="GO" id="GO:0004748">
    <property type="term" value="F:ribonucleoside-diphosphate reductase activity, thioredoxin disulfide as acceptor"/>
    <property type="evidence" value="ECO:0007669"/>
    <property type="project" value="UniProtKB-EC"/>
</dbReference>
<name>A0AAW1R2S8_9CHLO</name>
<dbReference type="NCBIfam" id="TIGR02506">
    <property type="entry name" value="NrdE_NrdA"/>
    <property type="match status" value="1"/>
</dbReference>
<evidence type="ECO:0000256" key="3">
    <source>
        <dbReference type="ARBA" id="ARBA00012274"/>
    </source>
</evidence>
<evidence type="ECO:0000256" key="7">
    <source>
        <dbReference type="ARBA" id="ARBA00023002"/>
    </source>
</evidence>
<dbReference type="PRINTS" id="PR01183">
    <property type="entry name" value="RIBORDTASEM1"/>
</dbReference>
<dbReference type="InterPro" id="IPR008926">
    <property type="entry name" value="RNR_R1-su_N"/>
</dbReference>
<dbReference type="GO" id="GO:0005971">
    <property type="term" value="C:ribonucleoside-diphosphate reductase complex"/>
    <property type="evidence" value="ECO:0007669"/>
    <property type="project" value="TreeGrafter"/>
</dbReference>
<proteinExistence type="inferred from homology"/>
<evidence type="ECO:0000256" key="9">
    <source>
        <dbReference type="PROSITE-ProRule" id="PRU00492"/>
    </source>
</evidence>
<evidence type="ECO:0000313" key="13">
    <source>
        <dbReference type="Proteomes" id="UP001438707"/>
    </source>
</evidence>
<comment type="similarity">
    <text evidence="1 10">Belongs to the ribonucleoside diphosphate reductase large chain family.</text>
</comment>
<keyword evidence="8 10" id="KW-0215">Deoxyribonucleotide synthesis</keyword>
<dbReference type="InterPro" id="IPR000788">
    <property type="entry name" value="RNR_lg_C"/>
</dbReference>
<dbReference type="Proteomes" id="UP001438707">
    <property type="component" value="Unassembled WGS sequence"/>
</dbReference>
<protein>
    <recommendedName>
        <fullName evidence="3 10">Ribonucleoside-diphosphate reductase</fullName>
        <ecNumber evidence="3 10">1.17.4.1</ecNumber>
    </recommendedName>
</protein>
<dbReference type="InterPro" id="IPR013509">
    <property type="entry name" value="RNR_lsu_N"/>
</dbReference>
<keyword evidence="7 10" id="KW-0560">Oxidoreductase</keyword>
<dbReference type="GO" id="GO:0009263">
    <property type="term" value="P:deoxyribonucleotide biosynthetic process"/>
    <property type="evidence" value="ECO:0007669"/>
    <property type="project" value="UniProtKB-KW"/>
</dbReference>
<dbReference type="AlphaFoldDB" id="A0AAW1R2S8"/>
<evidence type="ECO:0000256" key="6">
    <source>
        <dbReference type="ARBA" id="ARBA00022840"/>
    </source>
</evidence>
<dbReference type="Pfam" id="PF02867">
    <property type="entry name" value="Ribonuc_red_lgC"/>
    <property type="match status" value="1"/>
</dbReference>
<dbReference type="PROSITE" id="PS51161">
    <property type="entry name" value="ATP_CONE"/>
    <property type="match status" value="1"/>
</dbReference>
<comment type="subunit">
    <text evidence="2">Heterodimer of a large and a small subunit.</text>
</comment>
<dbReference type="InterPro" id="IPR013346">
    <property type="entry name" value="NrdE_NrdA_C"/>
</dbReference>
<keyword evidence="13" id="KW-1185">Reference proteome</keyword>
<dbReference type="EC" id="1.17.4.1" evidence="3 10"/>
<keyword evidence="6 9" id="KW-0067">ATP-binding</keyword>
<dbReference type="SUPFAM" id="SSF51998">
    <property type="entry name" value="PFL-like glycyl radical enzymes"/>
    <property type="match status" value="1"/>
</dbReference>
<dbReference type="Gene3D" id="3.20.70.20">
    <property type="match status" value="1"/>
</dbReference>
<evidence type="ECO:0000256" key="2">
    <source>
        <dbReference type="ARBA" id="ARBA00011771"/>
    </source>
</evidence>
<dbReference type="EMBL" id="JALJOS010000017">
    <property type="protein sequence ID" value="KAK9827934.1"/>
    <property type="molecule type" value="Genomic_DNA"/>
</dbReference>
<dbReference type="Pfam" id="PF03477">
    <property type="entry name" value="ATP-cone"/>
    <property type="match status" value="1"/>
</dbReference>
<evidence type="ECO:0000313" key="12">
    <source>
        <dbReference type="EMBL" id="KAK9827934.1"/>
    </source>
</evidence>
<organism evidence="12 13">
    <name type="scientific">Apatococcus lobatus</name>
    <dbReference type="NCBI Taxonomy" id="904363"/>
    <lineage>
        <taxon>Eukaryota</taxon>
        <taxon>Viridiplantae</taxon>
        <taxon>Chlorophyta</taxon>
        <taxon>core chlorophytes</taxon>
        <taxon>Trebouxiophyceae</taxon>
        <taxon>Chlorellales</taxon>
        <taxon>Chlorellaceae</taxon>
        <taxon>Apatococcus</taxon>
    </lineage>
</organism>
<dbReference type="PANTHER" id="PTHR11573:SF6">
    <property type="entry name" value="RIBONUCLEOSIDE-DIPHOSPHATE REDUCTASE LARGE SUBUNIT"/>
    <property type="match status" value="1"/>
</dbReference>
<dbReference type="SUPFAM" id="SSF48168">
    <property type="entry name" value="R1 subunit of ribonucleotide reductase, N-terminal domain"/>
    <property type="match status" value="1"/>
</dbReference>
<evidence type="ECO:0000256" key="10">
    <source>
        <dbReference type="RuleBase" id="RU003410"/>
    </source>
</evidence>
<dbReference type="PROSITE" id="PS00089">
    <property type="entry name" value="RIBORED_LARGE"/>
    <property type="match status" value="1"/>
</dbReference>
<accession>A0AAW1R2S8</accession>
<evidence type="ECO:0000259" key="11">
    <source>
        <dbReference type="PROSITE" id="PS51161"/>
    </source>
</evidence>
<dbReference type="PANTHER" id="PTHR11573">
    <property type="entry name" value="RIBONUCLEOSIDE-DIPHOSPHATE REDUCTASE LARGE CHAIN"/>
    <property type="match status" value="1"/>
</dbReference>
<gene>
    <name evidence="12" type="ORF">WJX74_010115</name>
</gene>
<keyword evidence="4" id="KW-0021">Allosteric enzyme</keyword>
<comment type="catalytic activity">
    <reaction evidence="10">
        <text>a 2'-deoxyribonucleoside 5'-diphosphate + [thioredoxin]-disulfide + H2O = a ribonucleoside 5'-diphosphate + [thioredoxin]-dithiol</text>
        <dbReference type="Rhea" id="RHEA:23252"/>
        <dbReference type="Rhea" id="RHEA-COMP:10698"/>
        <dbReference type="Rhea" id="RHEA-COMP:10700"/>
        <dbReference type="ChEBI" id="CHEBI:15377"/>
        <dbReference type="ChEBI" id="CHEBI:29950"/>
        <dbReference type="ChEBI" id="CHEBI:50058"/>
        <dbReference type="ChEBI" id="CHEBI:57930"/>
        <dbReference type="ChEBI" id="CHEBI:73316"/>
        <dbReference type="EC" id="1.17.4.1"/>
    </reaction>
</comment>
<keyword evidence="5 9" id="KW-0547">Nucleotide-binding</keyword>
<dbReference type="InterPro" id="IPR039718">
    <property type="entry name" value="Rrm1"/>
</dbReference>
<dbReference type="GO" id="GO:0005524">
    <property type="term" value="F:ATP binding"/>
    <property type="evidence" value="ECO:0007669"/>
    <property type="project" value="UniProtKB-UniRule"/>
</dbReference>
<comment type="function">
    <text evidence="10">Provides the precursors necessary for DNA synthesis. Catalyzes the biosynthesis of deoxyribonucleotides from the corresponding ribonucleotides.</text>
</comment>
<dbReference type="Pfam" id="PF00317">
    <property type="entry name" value="Ribonuc_red_lgN"/>
    <property type="match status" value="1"/>
</dbReference>
<dbReference type="InterPro" id="IPR005144">
    <property type="entry name" value="ATP-cone_dom"/>
</dbReference>
<feature type="domain" description="ATP-cone" evidence="11">
    <location>
        <begin position="1"/>
        <end position="92"/>
    </location>
</feature>
<evidence type="ECO:0000256" key="8">
    <source>
        <dbReference type="ARBA" id="ARBA00023116"/>
    </source>
</evidence>
<dbReference type="CDD" id="cd01679">
    <property type="entry name" value="RNR_I"/>
    <property type="match status" value="1"/>
</dbReference>
<evidence type="ECO:0000256" key="5">
    <source>
        <dbReference type="ARBA" id="ARBA00022741"/>
    </source>
</evidence>
<dbReference type="FunFam" id="3.20.70.20:FF:000010">
    <property type="entry name" value="Ribonucleoside-diphosphate reductase"/>
    <property type="match status" value="1"/>
</dbReference>
<evidence type="ECO:0000256" key="1">
    <source>
        <dbReference type="ARBA" id="ARBA00010406"/>
    </source>
</evidence>
<comment type="caution">
    <text evidence="12">The sequence shown here is derived from an EMBL/GenBank/DDBJ whole genome shotgun (WGS) entry which is preliminary data.</text>
</comment>
<sequence>MFVLKRDGRREPVHFDKITARINKLSYGLNPEFCDPILVAQKVTTGVYKGVTTSELDELAAETAASMTATHPDYAQLAARIAVSNLHKNTLKSFSETMKMMYNHINPKNGMKAPLLADDVYELIAMNADRLESEIIYDRDFDYEYFGFKTLERSYLLRINGKVVERPQHMLMRVSVGIHKEDIDSAIQTYHLLSERWFTHASPTLFNSGTPRPQLSSCFLICMKGDSIEGIYDTLKECACISKSAGGIGLSIHNIRAVGSYIRGTNGNSNGIVPMLRVFNDTARYVDQGGGKRKGAFAIYLEPWHADIFDWLDLRKNHGKEEARARDLFYGLWCNDLFMRRVEGNQEWSLFCPNEAPGLADCWGEEFESLYTRYERSGRARKVIKAQQLWFAILEAQVETGNPYMLYKDSCNRKSNQQNLGTIRCSNLCTEIMEYSSPDETAVCNLASIALPRFVRDHRTKGAERVKLVGSLSAPHRFFDFERLKEVTQQVAKNLNKIIDNNFYPVEAARRSNMRHRPIGIGIQGMADTFILLGMAFDSPQAAQLNKEIFETIYYAALDTSCKLAEQEGPYESYPGSPVSKGILQHDMWGVKPPSNRWDWDSLRQSISQHGVRNSLLLAPMPTASTSQILGNNECFEPYTSNIYVRRVLSGEFTVVNQHLLQDLTKLGLWNPDLKNELVASNGSVQDLDIPAELKQLYKTVWEIKQRALVDMAADRGAFIDQSQSFNVHMSDPNFGKLTSLHFYAWKAGLKTGMYYLRTRAAADAIKFTVDQQALARSKAARAVAVPAAAAADNVLKQENEGAVNSAKAPVPAPMAAAKAAAPVGPATPDDREQQMAALVCSLENKDACLMCGS</sequence>
<reference evidence="12 13" key="1">
    <citation type="journal article" date="2024" name="Nat. Commun.">
        <title>Phylogenomics reveals the evolutionary origins of lichenization in chlorophyte algae.</title>
        <authorList>
            <person name="Puginier C."/>
            <person name="Libourel C."/>
            <person name="Otte J."/>
            <person name="Skaloud P."/>
            <person name="Haon M."/>
            <person name="Grisel S."/>
            <person name="Petersen M."/>
            <person name="Berrin J.G."/>
            <person name="Delaux P.M."/>
            <person name="Dal Grande F."/>
            <person name="Keller J."/>
        </authorList>
    </citation>
    <scope>NUCLEOTIDE SEQUENCE [LARGE SCALE GENOMIC DNA]</scope>
    <source>
        <strain evidence="12 13">SAG 2145</strain>
    </source>
</reference>